<feature type="domain" description="HD-GYP" evidence="1">
    <location>
        <begin position="1"/>
        <end position="78"/>
    </location>
</feature>
<keyword evidence="3" id="KW-1185">Reference proteome</keyword>
<dbReference type="EMBL" id="NOJY02000062">
    <property type="protein sequence ID" value="RDY25565.1"/>
    <property type="molecule type" value="Genomic_DNA"/>
</dbReference>
<dbReference type="Proteomes" id="UP000215694">
    <property type="component" value="Unassembled WGS sequence"/>
</dbReference>
<protein>
    <recommendedName>
        <fullName evidence="1">HD-GYP domain-containing protein</fullName>
    </recommendedName>
</protein>
<dbReference type="SUPFAM" id="SSF109604">
    <property type="entry name" value="HD-domain/PDEase-like"/>
    <property type="match status" value="1"/>
</dbReference>
<dbReference type="PANTHER" id="PTHR45228">
    <property type="entry name" value="CYCLIC DI-GMP PHOSPHODIESTERASE TM_0186-RELATED"/>
    <property type="match status" value="1"/>
</dbReference>
<dbReference type="InterPro" id="IPR003607">
    <property type="entry name" value="HD/PDEase_dom"/>
</dbReference>
<reference evidence="2 3" key="1">
    <citation type="journal article" date="2017" name="Genome Announc.">
        <title>Draft Genome Sequence of Romboutsia weinsteinii sp. nov. Strain CCRI-19649(T) Isolated from Surface Water.</title>
        <authorList>
            <person name="Maheux A.F."/>
            <person name="Boudreau D.K."/>
            <person name="Berube E."/>
            <person name="Boissinot M."/>
            <person name="Cantin P."/>
            <person name="Raymond F."/>
            <person name="Corbeil J."/>
            <person name="Omar R.F."/>
            <person name="Bergeron M.G."/>
        </authorList>
    </citation>
    <scope>NUCLEOTIDE SEQUENCE [LARGE SCALE GENOMIC DNA]</scope>
    <source>
        <strain evidence="2 3">CCRI-19649</strain>
    </source>
</reference>
<organism evidence="2 3">
    <name type="scientific">Romboutsia weinsteinii</name>
    <dbReference type="NCBI Taxonomy" id="2020949"/>
    <lineage>
        <taxon>Bacteria</taxon>
        <taxon>Bacillati</taxon>
        <taxon>Bacillota</taxon>
        <taxon>Clostridia</taxon>
        <taxon>Peptostreptococcales</taxon>
        <taxon>Peptostreptococcaceae</taxon>
        <taxon>Romboutsia</taxon>
    </lineage>
</organism>
<dbReference type="InterPro" id="IPR052020">
    <property type="entry name" value="Cyclic_di-GMP/3'3'-cGAMP_PDE"/>
</dbReference>
<sequence>RYDGRGYPSKLKGDEIPYLARMLTIADSFDAMTSNRPYNVRKSQEEGIEELRKNAGTQFDPELVEEFIKMLEKYTDNF</sequence>
<dbReference type="CDD" id="cd00077">
    <property type="entry name" value="HDc"/>
    <property type="match status" value="1"/>
</dbReference>
<dbReference type="InterPro" id="IPR037522">
    <property type="entry name" value="HD_GYP_dom"/>
</dbReference>
<dbReference type="AlphaFoldDB" id="A0A371IYK5"/>
<evidence type="ECO:0000259" key="1">
    <source>
        <dbReference type="PROSITE" id="PS51832"/>
    </source>
</evidence>
<evidence type="ECO:0000313" key="3">
    <source>
        <dbReference type="Proteomes" id="UP000215694"/>
    </source>
</evidence>
<dbReference type="PANTHER" id="PTHR45228:SF4">
    <property type="entry name" value="LIPOPROTEIN"/>
    <property type="match status" value="1"/>
</dbReference>
<evidence type="ECO:0000313" key="2">
    <source>
        <dbReference type="EMBL" id="RDY25565.1"/>
    </source>
</evidence>
<proteinExistence type="predicted"/>
<gene>
    <name evidence="2" type="ORF">CHL78_017615</name>
</gene>
<comment type="caution">
    <text evidence="2">The sequence shown here is derived from an EMBL/GenBank/DDBJ whole genome shotgun (WGS) entry which is preliminary data.</text>
</comment>
<dbReference type="Gene3D" id="1.10.3210.10">
    <property type="entry name" value="Hypothetical protein af1432"/>
    <property type="match status" value="1"/>
</dbReference>
<accession>A0A371IYK5</accession>
<name>A0A371IYK5_9FIRM</name>
<dbReference type="PROSITE" id="PS51832">
    <property type="entry name" value="HD_GYP"/>
    <property type="match status" value="1"/>
</dbReference>
<dbReference type="RefSeq" id="WP_275540659.1">
    <property type="nucleotide sequence ID" value="NZ_NOJY02000062.1"/>
</dbReference>
<dbReference type="Pfam" id="PF13487">
    <property type="entry name" value="HD_5"/>
    <property type="match status" value="1"/>
</dbReference>
<feature type="non-terminal residue" evidence="2">
    <location>
        <position position="1"/>
    </location>
</feature>